<dbReference type="PROSITE" id="PS51409">
    <property type="entry name" value="ARGINASE_2"/>
    <property type="match status" value="1"/>
</dbReference>
<dbReference type="eggNOG" id="KOG2965">
    <property type="taxonomic scope" value="Eukaryota"/>
</dbReference>
<dbReference type="NCBIfam" id="TIGR01229">
    <property type="entry name" value="rocF_arginase"/>
    <property type="match status" value="1"/>
</dbReference>
<keyword evidence="4 11" id="KW-0835">Urea cycle</keyword>
<evidence type="ECO:0000256" key="10">
    <source>
        <dbReference type="PROSITE-ProRule" id="PRU00742"/>
    </source>
</evidence>
<accession>A7RZV8</accession>
<dbReference type="GO" id="GO:0004053">
    <property type="term" value="F:arginase activity"/>
    <property type="evidence" value="ECO:0000318"/>
    <property type="project" value="GO_Central"/>
</dbReference>
<dbReference type="GO" id="GO:0005829">
    <property type="term" value="C:cytosol"/>
    <property type="evidence" value="ECO:0000318"/>
    <property type="project" value="GO_Central"/>
</dbReference>
<dbReference type="AlphaFoldDB" id="A7RZV8"/>
<organism evidence="12 13">
    <name type="scientific">Nematostella vectensis</name>
    <name type="common">Starlet sea anemone</name>
    <dbReference type="NCBI Taxonomy" id="45351"/>
    <lineage>
        <taxon>Eukaryota</taxon>
        <taxon>Metazoa</taxon>
        <taxon>Cnidaria</taxon>
        <taxon>Anthozoa</taxon>
        <taxon>Hexacorallia</taxon>
        <taxon>Actiniaria</taxon>
        <taxon>Edwardsiidae</taxon>
        <taxon>Nematostella</taxon>
    </lineage>
</organism>
<protein>
    <recommendedName>
        <fullName evidence="3 11">Arginase</fullName>
        <ecNumber evidence="2 11">3.5.3.1</ecNumber>
    </recommendedName>
</protein>
<proteinExistence type="inferred from homology"/>
<evidence type="ECO:0000256" key="1">
    <source>
        <dbReference type="ARBA" id="ARBA00005098"/>
    </source>
</evidence>
<sequence>MFSKLKTIFYVSRGLSYRFGNSVQIIDVPFCGGQPKGGVELAPKFLKELGLVTRVESLGLTVHEHGKVEPNVTDHIDAVYSANPVVKNPVVCGGVAKATSEAVLNALNNNRMAITVGGDHSIATGTVFGSWKFDNNTCVIWVDAHADLNSPLITTTGNVHGMPISWLLKGIPEFPVVPGYEWVNPCLDPNKLAYIGLRDVEPQEAQLLNEIGVTAFTIEDIDEIGIEATMEKALDAINPNREFPIHVSFDIDAMDPDHLAPSTGTKVRGGLSNSEGHYICQLLSQTGLLQAIDLVEVNPTLGTEKEARQTAETALSLLETLLGKRREIPKEKLIPYNQMIKNFYQ</sequence>
<evidence type="ECO:0000256" key="9">
    <source>
        <dbReference type="ARBA" id="ARBA00047391"/>
    </source>
</evidence>
<keyword evidence="7 11" id="KW-0378">Hydrolase</keyword>
<dbReference type="PANTHER" id="PTHR43782">
    <property type="entry name" value="ARGINASE"/>
    <property type="match status" value="1"/>
</dbReference>
<dbReference type="UniPathway" id="UPA00158">
    <property type="reaction ID" value="UER00270"/>
</dbReference>
<dbReference type="InterPro" id="IPR006035">
    <property type="entry name" value="Ureohydrolase"/>
</dbReference>
<evidence type="ECO:0000313" key="13">
    <source>
        <dbReference type="Proteomes" id="UP000001593"/>
    </source>
</evidence>
<dbReference type="InterPro" id="IPR023696">
    <property type="entry name" value="Ureohydrolase_dom_sf"/>
</dbReference>
<dbReference type="SUPFAM" id="SSF52768">
    <property type="entry name" value="Arginase/deacetylase"/>
    <property type="match status" value="1"/>
</dbReference>
<dbReference type="PhylomeDB" id="A7RZV8"/>
<evidence type="ECO:0000256" key="3">
    <source>
        <dbReference type="ARBA" id="ARBA00018123"/>
    </source>
</evidence>
<dbReference type="OrthoDB" id="9992747at2759"/>
<dbReference type="Gene3D" id="3.40.800.10">
    <property type="entry name" value="Ureohydrolase domain"/>
    <property type="match status" value="1"/>
</dbReference>
<evidence type="ECO:0000256" key="8">
    <source>
        <dbReference type="ARBA" id="ARBA00023211"/>
    </source>
</evidence>
<dbReference type="Pfam" id="PF00491">
    <property type="entry name" value="Arginase"/>
    <property type="match status" value="1"/>
</dbReference>
<evidence type="ECO:0000256" key="7">
    <source>
        <dbReference type="ARBA" id="ARBA00022801"/>
    </source>
</evidence>
<name>A7RZV8_NEMVE</name>
<dbReference type="FunFam" id="3.40.800.10:FF:000012">
    <property type="entry name" value="Arginase"/>
    <property type="match status" value="1"/>
</dbReference>
<dbReference type="GO" id="GO:0005737">
    <property type="term" value="C:cytoplasm"/>
    <property type="evidence" value="ECO:0000318"/>
    <property type="project" value="GO_Central"/>
</dbReference>
<evidence type="ECO:0000256" key="5">
    <source>
        <dbReference type="ARBA" id="ARBA00022503"/>
    </source>
</evidence>
<dbReference type="InterPro" id="IPR014033">
    <property type="entry name" value="Arginase"/>
</dbReference>
<keyword evidence="6 11" id="KW-0479">Metal-binding</keyword>
<evidence type="ECO:0000256" key="6">
    <source>
        <dbReference type="ARBA" id="ARBA00022723"/>
    </source>
</evidence>
<comment type="pathway">
    <text evidence="1 11">Nitrogen metabolism; urea cycle; L-ornithine and urea from L-arginine: step 1/1.</text>
</comment>
<evidence type="ECO:0000256" key="11">
    <source>
        <dbReference type="RuleBase" id="RU361159"/>
    </source>
</evidence>
<dbReference type="EC" id="3.5.3.1" evidence="2 11"/>
<dbReference type="Proteomes" id="UP000001593">
    <property type="component" value="Unassembled WGS sequence"/>
</dbReference>
<keyword evidence="13" id="KW-1185">Reference proteome</keyword>
<evidence type="ECO:0000313" key="12">
    <source>
        <dbReference type="EMBL" id="EDO43058.1"/>
    </source>
</evidence>
<dbReference type="OMA" id="YKEFRYA"/>
<keyword evidence="5 11" id="KW-0056">Arginine metabolism</keyword>
<evidence type="ECO:0000256" key="2">
    <source>
        <dbReference type="ARBA" id="ARBA00012168"/>
    </source>
</evidence>
<comment type="cofactor">
    <cofactor evidence="11">
        <name>Mn(2+)</name>
        <dbReference type="ChEBI" id="CHEBI:29035"/>
    </cofactor>
    <text evidence="11">Binds 2 manganese ions per subunit.</text>
</comment>
<dbReference type="HOGENOM" id="CLU_039478_6_1_1"/>
<dbReference type="GO" id="GO:0030145">
    <property type="term" value="F:manganese ion binding"/>
    <property type="evidence" value="ECO:0000318"/>
    <property type="project" value="GO_Central"/>
</dbReference>
<dbReference type="PRINTS" id="PR00116">
    <property type="entry name" value="ARGINASE"/>
</dbReference>
<dbReference type="InParanoid" id="A7RZV8"/>
<keyword evidence="8 11" id="KW-0464">Manganese</keyword>
<dbReference type="GO" id="GO:0000050">
    <property type="term" value="P:urea cycle"/>
    <property type="evidence" value="ECO:0007669"/>
    <property type="project" value="UniProtKB-UniPathway"/>
</dbReference>
<gene>
    <name evidence="12" type="ORF">NEMVEDRAFT_v1g241846</name>
</gene>
<dbReference type="GO" id="GO:0006525">
    <property type="term" value="P:arginine metabolic process"/>
    <property type="evidence" value="ECO:0007669"/>
    <property type="project" value="UniProtKB-KW"/>
</dbReference>
<reference evidence="12 13" key="1">
    <citation type="journal article" date="2007" name="Science">
        <title>Sea anemone genome reveals ancestral eumetazoan gene repertoire and genomic organization.</title>
        <authorList>
            <person name="Putnam N.H."/>
            <person name="Srivastava M."/>
            <person name="Hellsten U."/>
            <person name="Dirks B."/>
            <person name="Chapman J."/>
            <person name="Salamov A."/>
            <person name="Terry A."/>
            <person name="Shapiro H."/>
            <person name="Lindquist E."/>
            <person name="Kapitonov V.V."/>
            <person name="Jurka J."/>
            <person name="Genikhovich G."/>
            <person name="Grigoriev I.V."/>
            <person name="Lucas S.M."/>
            <person name="Steele R.E."/>
            <person name="Finnerty J.R."/>
            <person name="Technau U."/>
            <person name="Martindale M.Q."/>
            <person name="Rokhsar D.S."/>
        </authorList>
    </citation>
    <scope>NUCLEOTIDE SEQUENCE [LARGE SCALE GENOMIC DNA]</scope>
    <source>
        <strain evidence="13">CH2 X CH6</strain>
    </source>
</reference>
<comment type="catalytic activity">
    <reaction evidence="9 11">
        <text>L-arginine + H2O = urea + L-ornithine</text>
        <dbReference type="Rhea" id="RHEA:20569"/>
        <dbReference type="ChEBI" id="CHEBI:15377"/>
        <dbReference type="ChEBI" id="CHEBI:16199"/>
        <dbReference type="ChEBI" id="CHEBI:32682"/>
        <dbReference type="ChEBI" id="CHEBI:46911"/>
        <dbReference type="EC" id="3.5.3.1"/>
    </reaction>
</comment>
<dbReference type="CDD" id="cd09989">
    <property type="entry name" value="Arginase"/>
    <property type="match status" value="1"/>
</dbReference>
<dbReference type="KEGG" id="nve:5514961"/>
<comment type="similarity">
    <text evidence="10 11">Belongs to the arginase family.</text>
</comment>
<dbReference type="PANTHER" id="PTHR43782:SF3">
    <property type="entry name" value="ARGINASE"/>
    <property type="match status" value="1"/>
</dbReference>
<dbReference type="STRING" id="45351.A7RZV8"/>
<dbReference type="EMBL" id="DS469558">
    <property type="protein sequence ID" value="EDO43058.1"/>
    <property type="molecule type" value="Genomic_DNA"/>
</dbReference>
<evidence type="ECO:0000256" key="4">
    <source>
        <dbReference type="ARBA" id="ARBA00022436"/>
    </source>
</evidence>